<evidence type="ECO:0000313" key="3">
    <source>
        <dbReference type="Proteomes" id="UP000324897"/>
    </source>
</evidence>
<reference evidence="2 3" key="1">
    <citation type="journal article" date="2019" name="Sci. Rep.">
        <title>A high-quality genome of Eragrostis curvula grass provides insights into Poaceae evolution and supports new strategies to enhance forage quality.</title>
        <authorList>
            <person name="Carballo J."/>
            <person name="Santos B.A.C.M."/>
            <person name="Zappacosta D."/>
            <person name="Garbus I."/>
            <person name="Selva J.P."/>
            <person name="Gallo C.A."/>
            <person name="Diaz A."/>
            <person name="Albertini E."/>
            <person name="Caccamo M."/>
            <person name="Echenique V."/>
        </authorList>
    </citation>
    <scope>NUCLEOTIDE SEQUENCE [LARGE SCALE GENOMIC DNA]</scope>
    <source>
        <strain evidence="3">cv. Victoria</strain>
        <tissue evidence="2">Leaf</tissue>
    </source>
</reference>
<keyword evidence="1" id="KW-0472">Membrane</keyword>
<dbReference type="Proteomes" id="UP000324897">
    <property type="component" value="Unassembled WGS sequence"/>
</dbReference>
<feature type="transmembrane region" description="Helical" evidence="1">
    <location>
        <begin position="134"/>
        <end position="153"/>
    </location>
</feature>
<evidence type="ECO:0000313" key="2">
    <source>
        <dbReference type="EMBL" id="TVU05856.1"/>
    </source>
</evidence>
<organism evidence="2 3">
    <name type="scientific">Eragrostis curvula</name>
    <name type="common">weeping love grass</name>
    <dbReference type="NCBI Taxonomy" id="38414"/>
    <lineage>
        <taxon>Eukaryota</taxon>
        <taxon>Viridiplantae</taxon>
        <taxon>Streptophyta</taxon>
        <taxon>Embryophyta</taxon>
        <taxon>Tracheophyta</taxon>
        <taxon>Spermatophyta</taxon>
        <taxon>Magnoliopsida</taxon>
        <taxon>Liliopsida</taxon>
        <taxon>Poales</taxon>
        <taxon>Poaceae</taxon>
        <taxon>PACMAD clade</taxon>
        <taxon>Chloridoideae</taxon>
        <taxon>Eragrostideae</taxon>
        <taxon>Eragrostidinae</taxon>
        <taxon>Eragrostis</taxon>
    </lineage>
</organism>
<dbReference type="AlphaFoldDB" id="A0A5J9T3A3"/>
<proteinExistence type="predicted"/>
<feature type="transmembrane region" description="Helical" evidence="1">
    <location>
        <begin position="32"/>
        <end position="52"/>
    </location>
</feature>
<gene>
    <name evidence="2" type="ORF">EJB05_49040</name>
</gene>
<comment type="caution">
    <text evidence="2">The sequence shown here is derived from an EMBL/GenBank/DDBJ whole genome shotgun (WGS) entry which is preliminary data.</text>
</comment>
<sequence>MAADDAVVVVVVVSAPPAPAPAPCRLATALDYLVLASLWVTCASTGALTAAGRASGTESPVYHALVRTAVGAYLLLALAVVAWCLYELATGLRLLKAFVAVVKNKKVSFWKVLVMTEVIPWGKCHRIGAALFDLGIPVAAAIFCFVLVPIIALQIRKNKDWRSSIVICEKPGEDSAHDAFIEARNY</sequence>
<evidence type="ECO:0000256" key="1">
    <source>
        <dbReference type="SAM" id="Phobius"/>
    </source>
</evidence>
<keyword evidence="1" id="KW-1133">Transmembrane helix</keyword>
<keyword evidence="1" id="KW-0812">Transmembrane</keyword>
<feature type="transmembrane region" description="Helical" evidence="1">
    <location>
        <begin position="64"/>
        <end position="86"/>
    </location>
</feature>
<protein>
    <submittedName>
        <fullName evidence="2">Uncharacterized protein</fullName>
    </submittedName>
</protein>
<name>A0A5J9T3A3_9POAL</name>
<accession>A0A5J9T3A3</accession>
<dbReference type="Gramene" id="TVU05856">
    <property type="protein sequence ID" value="TVU05856"/>
    <property type="gene ID" value="EJB05_49040"/>
</dbReference>
<keyword evidence="3" id="KW-1185">Reference proteome</keyword>
<dbReference type="EMBL" id="RWGY01000051">
    <property type="protein sequence ID" value="TVU05856.1"/>
    <property type="molecule type" value="Genomic_DNA"/>
</dbReference>